<comment type="caution">
    <text evidence="3">The sequence shown here is derived from an EMBL/GenBank/DDBJ whole genome shotgun (WGS) entry which is preliminary data.</text>
</comment>
<sequence length="275" mass="30230">MRALSAFLILAASGRPHFISILSAVRAHPTLTKSQSDDLTKVQFFQVKRDVPPPRPEAFLTPAILISFILFLLLSGCLLSLLFYGREIRAFLYRKLKRQNSRPQPARTLEPEPAPSSGSGLDGMRNAEVAQLKEKRRAMRPQLFIRLPVSPPSLVLKHHSEPLSPIEIDWERKHVEDIRLEETLPLMPATSQSSSTSGESTGSSSTGSSTAVASEKSALSSPAIISRSMPVLDIRPSPPLEPSLEANDTQDSNVLNDLPELPFHPCNLSKTRTAI</sequence>
<accession>A0A8H5HLJ7</accession>
<protein>
    <submittedName>
        <fullName evidence="3">Uncharacterized protein</fullName>
    </submittedName>
</protein>
<evidence type="ECO:0000256" key="2">
    <source>
        <dbReference type="SAM" id="Phobius"/>
    </source>
</evidence>
<feature type="transmembrane region" description="Helical" evidence="2">
    <location>
        <begin position="59"/>
        <end position="85"/>
    </location>
</feature>
<feature type="region of interest" description="Disordered" evidence="1">
    <location>
        <begin position="182"/>
        <end position="275"/>
    </location>
</feature>
<dbReference type="OrthoDB" id="3068153at2759"/>
<feature type="compositionally biased region" description="Polar residues" evidence="1">
    <location>
        <begin position="246"/>
        <end position="255"/>
    </location>
</feature>
<evidence type="ECO:0000313" key="4">
    <source>
        <dbReference type="Proteomes" id="UP000565441"/>
    </source>
</evidence>
<dbReference type="Proteomes" id="UP000565441">
    <property type="component" value="Unassembled WGS sequence"/>
</dbReference>
<proteinExistence type="predicted"/>
<feature type="region of interest" description="Disordered" evidence="1">
    <location>
        <begin position="102"/>
        <end position="125"/>
    </location>
</feature>
<dbReference type="EMBL" id="JAACJP010000004">
    <property type="protein sequence ID" value="KAF5385384.1"/>
    <property type="molecule type" value="Genomic_DNA"/>
</dbReference>
<name>A0A8H5HLJ7_9AGAR</name>
<evidence type="ECO:0000313" key="3">
    <source>
        <dbReference type="EMBL" id="KAF5385384.1"/>
    </source>
</evidence>
<keyword evidence="2" id="KW-0472">Membrane</keyword>
<keyword evidence="2" id="KW-0812">Transmembrane</keyword>
<dbReference type="AlphaFoldDB" id="A0A8H5HLJ7"/>
<feature type="compositionally biased region" description="Low complexity" evidence="1">
    <location>
        <begin position="190"/>
        <end position="210"/>
    </location>
</feature>
<keyword evidence="4" id="KW-1185">Reference proteome</keyword>
<organism evidence="3 4">
    <name type="scientific">Tricholomella constricta</name>
    <dbReference type="NCBI Taxonomy" id="117010"/>
    <lineage>
        <taxon>Eukaryota</taxon>
        <taxon>Fungi</taxon>
        <taxon>Dikarya</taxon>
        <taxon>Basidiomycota</taxon>
        <taxon>Agaricomycotina</taxon>
        <taxon>Agaricomycetes</taxon>
        <taxon>Agaricomycetidae</taxon>
        <taxon>Agaricales</taxon>
        <taxon>Tricholomatineae</taxon>
        <taxon>Lyophyllaceae</taxon>
        <taxon>Tricholomella</taxon>
    </lineage>
</organism>
<keyword evidence="2" id="KW-1133">Transmembrane helix</keyword>
<reference evidence="3 4" key="1">
    <citation type="journal article" date="2020" name="ISME J.">
        <title>Uncovering the hidden diversity of litter-decomposition mechanisms in mushroom-forming fungi.</title>
        <authorList>
            <person name="Floudas D."/>
            <person name="Bentzer J."/>
            <person name="Ahren D."/>
            <person name="Johansson T."/>
            <person name="Persson P."/>
            <person name="Tunlid A."/>
        </authorList>
    </citation>
    <scope>NUCLEOTIDE SEQUENCE [LARGE SCALE GENOMIC DNA]</scope>
    <source>
        <strain evidence="3 4">CBS 661.87</strain>
    </source>
</reference>
<evidence type="ECO:0000256" key="1">
    <source>
        <dbReference type="SAM" id="MobiDB-lite"/>
    </source>
</evidence>
<gene>
    <name evidence="3" type="ORF">D9615_001075</name>
</gene>